<reference evidence="3 4" key="1">
    <citation type="submission" date="2014-05" db="EMBL/GenBank/DDBJ databases">
        <title>Genome Announcement of Sphingobium lucknowense F2.</title>
        <authorList>
            <person name="Lal R."/>
            <person name="Negi V."/>
            <person name="Lata P."/>
            <person name="Sangwan N."/>
            <person name="Gupta S.K."/>
            <person name="Rao D.L.N."/>
            <person name="Das S."/>
        </authorList>
    </citation>
    <scope>NUCLEOTIDE SEQUENCE [LARGE SCALE GENOMIC DNA]</scope>
    <source>
        <strain evidence="3 4">F2</strain>
    </source>
</reference>
<organism evidence="3 4">
    <name type="scientific">Sphingobium indicum F2</name>
    <dbReference type="NCBI Taxonomy" id="1450518"/>
    <lineage>
        <taxon>Bacteria</taxon>
        <taxon>Pseudomonadati</taxon>
        <taxon>Pseudomonadota</taxon>
        <taxon>Alphaproteobacteria</taxon>
        <taxon>Sphingomonadales</taxon>
        <taxon>Sphingomonadaceae</taxon>
        <taxon>Sphingobium</taxon>
    </lineage>
</organism>
<evidence type="ECO:0000259" key="2">
    <source>
        <dbReference type="Pfam" id="PF12172"/>
    </source>
</evidence>
<evidence type="ECO:0000313" key="4">
    <source>
        <dbReference type="Proteomes" id="UP000028135"/>
    </source>
</evidence>
<evidence type="ECO:0000313" key="3">
    <source>
        <dbReference type="EMBL" id="KER36004.1"/>
    </source>
</evidence>
<protein>
    <submittedName>
        <fullName evidence="3">Nucleotide-binding protein</fullName>
    </submittedName>
</protein>
<dbReference type="PANTHER" id="PTHR34075:SF5">
    <property type="entry name" value="BLR3430 PROTEIN"/>
    <property type="match status" value="1"/>
</dbReference>
<dbReference type="Proteomes" id="UP000028135">
    <property type="component" value="Unassembled WGS sequence"/>
</dbReference>
<dbReference type="RefSeq" id="WP_020819006.1">
    <property type="nucleotide sequence ID" value="NZ_JANF02000061.1"/>
</dbReference>
<sequence>MTDSTPLSDFRPVRSALMTGALDDLASVGLAGSRCRACGETTLGANTLCPNCGSDDVFPIALSGEGKVWTYTVVRYRPPGDYKGAEPFQPFAIGLVELPEGLRVVAPVGGDPDAVRIGMTVRFTARARADGVVDFVYNPAA</sequence>
<gene>
    <name evidence="3" type="ORF">AL00_13215</name>
</gene>
<feature type="domain" description="ChsH2 rubredoxin-like zinc ribbon" evidence="2">
    <location>
        <begin position="30"/>
        <end position="57"/>
    </location>
</feature>
<proteinExistence type="predicted"/>
<dbReference type="Pfam" id="PF01796">
    <property type="entry name" value="OB_ChsH2_C"/>
    <property type="match status" value="1"/>
</dbReference>
<name>A0A8E0WRN1_9SPHN</name>
<dbReference type="SUPFAM" id="SSF50249">
    <property type="entry name" value="Nucleic acid-binding proteins"/>
    <property type="match status" value="1"/>
</dbReference>
<dbReference type="InterPro" id="IPR052513">
    <property type="entry name" value="Thioester_dehydratase-like"/>
</dbReference>
<accession>A0A8E0WRN1</accession>
<dbReference type="InterPro" id="IPR012340">
    <property type="entry name" value="NA-bd_OB-fold"/>
</dbReference>
<dbReference type="EMBL" id="JANF02000061">
    <property type="protein sequence ID" value="KER36004.1"/>
    <property type="molecule type" value="Genomic_DNA"/>
</dbReference>
<dbReference type="InterPro" id="IPR022002">
    <property type="entry name" value="ChsH2_Znr"/>
</dbReference>
<dbReference type="AlphaFoldDB" id="A0A8E0WRN1"/>
<evidence type="ECO:0000259" key="1">
    <source>
        <dbReference type="Pfam" id="PF01796"/>
    </source>
</evidence>
<dbReference type="InterPro" id="IPR002878">
    <property type="entry name" value="ChsH2_C"/>
</dbReference>
<dbReference type="Pfam" id="PF12172">
    <property type="entry name" value="zf-ChsH2"/>
    <property type="match status" value="1"/>
</dbReference>
<feature type="domain" description="ChsH2 C-terminal OB-fold" evidence="1">
    <location>
        <begin position="61"/>
        <end position="124"/>
    </location>
</feature>
<comment type="caution">
    <text evidence="3">The sequence shown here is derived from an EMBL/GenBank/DDBJ whole genome shotgun (WGS) entry which is preliminary data.</text>
</comment>
<dbReference type="PANTHER" id="PTHR34075">
    <property type="entry name" value="BLR3430 PROTEIN"/>
    <property type="match status" value="1"/>
</dbReference>